<evidence type="ECO:0000259" key="13">
    <source>
        <dbReference type="PROSITE" id="PS51900"/>
    </source>
</evidence>
<dbReference type="PROSITE" id="PS51898">
    <property type="entry name" value="TYR_RECOMBINASE"/>
    <property type="match status" value="1"/>
</dbReference>
<organism evidence="14 15">
    <name type="scientific">Caproiciproducens faecalis</name>
    <dbReference type="NCBI Taxonomy" id="2820301"/>
    <lineage>
        <taxon>Bacteria</taxon>
        <taxon>Bacillati</taxon>
        <taxon>Bacillota</taxon>
        <taxon>Clostridia</taxon>
        <taxon>Eubacteriales</taxon>
        <taxon>Acutalibacteraceae</taxon>
        <taxon>Caproiciproducens</taxon>
    </lineage>
</organism>
<reference evidence="14 15" key="1">
    <citation type="submission" date="2021-03" db="EMBL/GenBank/DDBJ databases">
        <title>Caproiciproducens sp. nov. isolated from feces of cow.</title>
        <authorList>
            <person name="Choi J.-Y."/>
        </authorList>
    </citation>
    <scope>NUCLEOTIDE SEQUENCE [LARGE SCALE GENOMIC DNA]</scope>
    <source>
        <strain evidence="14 15">AGMB10547</strain>
    </source>
</reference>
<evidence type="ECO:0000313" key="15">
    <source>
        <dbReference type="Proteomes" id="UP000719942"/>
    </source>
</evidence>
<dbReference type="Gene3D" id="1.10.150.130">
    <property type="match status" value="1"/>
</dbReference>
<comment type="subcellular location">
    <subcellularLocation>
        <location evidence="2">Cytoplasm</location>
    </subcellularLocation>
</comment>
<dbReference type="SUPFAM" id="SSF56349">
    <property type="entry name" value="DNA breaking-rejoining enzymes"/>
    <property type="match status" value="1"/>
</dbReference>
<evidence type="ECO:0000313" key="14">
    <source>
        <dbReference type="EMBL" id="MBW7572442.1"/>
    </source>
</evidence>
<keyword evidence="4" id="KW-0963">Cytoplasm</keyword>
<dbReference type="RefSeq" id="WP_219964847.1">
    <property type="nucleotide sequence ID" value="NZ_JAGFNZ010000002.1"/>
</dbReference>
<comment type="caution">
    <text evidence="14">The sequence shown here is derived from an EMBL/GenBank/DDBJ whole genome shotgun (WGS) entry which is preliminary data.</text>
</comment>
<protein>
    <submittedName>
        <fullName evidence="14">Tyrosine-type recombinase/integrase</fullName>
    </submittedName>
</protein>
<dbReference type="EMBL" id="JAGFNZ010000002">
    <property type="protein sequence ID" value="MBW7572442.1"/>
    <property type="molecule type" value="Genomic_DNA"/>
</dbReference>
<comment type="function">
    <text evidence="1">Site-specific tyrosine recombinase, which acts by catalyzing the cutting and rejoining of the recombining DNA molecules.</text>
</comment>
<evidence type="ECO:0000256" key="1">
    <source>
        <dbReference type="ARBA" id="ARBA00003283"/>
    </source>
</evidence>
<evidence type="ECO:0000256" key="5">
    <source>
        <dbReference type="ARBA" id="ARBA00022618"/>
    </source>
</evidence>
<name>A0ABS7DMC8_9FIRM</name>
<keyword evidence="9" id="KW-0233">DNA recombination</keyword>
<dbReference type="InterPro" id="IPR002104">
    <property type="entry name" value="Integrase_catalytic"/>
</dbReference>
<evidence type="ECO:0000259" key="12">
    <source>
        <dbReference type="PROSITE" id="PS51898"/>
    </source>
</evidence>
<proteinExistence type="inferred from homology"/>
<evidence type="ECO:0000256" key="11">
    <source>
        <dbReference type="PROSITE-ProRule" id="PRU01248"/>
    </source>
</evidence>
<dbReference type="InterPro" id="IPR044068">
    <property type="entry name" value="CB"/>
</dbReference>
<evidence type="ECO:0000256" key="2">
    <source>
        <dbReference type="ARBA" id="ARBA00004496"/>
    </source>
</evidence>
<dbReference type="PROSITE" id="PS51900">
    <property type="entry name" value="CB"/>
    <property type="match status" value="1"/>
</dbReference>
<evidence type="ECO:0000256" key="6">
    <source>
        <dbReference type="ARBA" id="ARBA00022829"/>
    </source>
</evidence>
<dbReference type="Proteomes" id="UP000719942">
    <property type="component" value="Unassembled WGS sequence"/>
</dbReference>
<keyword evidence="15" id="KW-1185">Reference proteome</keyword>
<comment type="similarity">
    <text evidence="3">Belongs to the 'phage' integrase family.</text>
</comment>
<evidence type="ECO:0000256" key="4">
    <source>
        <dbReference type="ARBA" id="ARBA00022490"/>
    </source>
</evidence>
<evidence type="ECO:0000256" key="3">
    <source>
        <dbReference type="ARBA" id="ARBA00008857"/>
    </source>
</evidence>
<feature type="domain" description="Core-binding (CB)" evidence="13">
    <location>
        <begin position="1"/>
        <end position="79"/>
    </location>
</feature>
<dbReference type="InterPro" id="IPR004107">
    <property type="entry name" value="Integrase_SAM-like_N"/>
</dbReference>
<dbReference type="InterPro" id="IPR010998">
    <property type="entry name" value="Integrase_recombinase_N"/>
</dbReference>
<keyword evidence="5" id="KW-0132">Cell division</keyword>
<dbReference type="InterPro" id="IPR013762">
    <property type="entry name" value="Integrase-like_cat_sf"/>
</dbReference>
<keyword evidence="8 11" id="KW-0238">DNA-binding</keyword>
<evidence type="ECO:0000256" key="10">
    <source>
        <dbReference type="ARBA" id="ARBA00023306"/>
    </source>
</evidence>
<dbReference type="PANTHER" id="PTHR30349">
    <property type="entry name" value="PHAGE INTEGRASE-RELATED"/>
    <property type="match status" value="1"/>
</dbReference>
<keyword evidence="10" id="KW-0131">Cell cycle</keyword>
<dbReference type="Gene3D" id="1.10.443.10">
    <property type="entry name" value="Intergrase catalytic core"/>
    <property type="match status" value="1"/>
</dbReference>
<keyword evidence="7" id="KW-0229">DNA integration</keyword>
<keyword evidence="6" id="KW-0159">Chromosome partition</keyword>
<evidence type="ECO:0000256" key="8">
    <source>
        <dbReference type="ARBA" id="ARBA00023125"/>
    </source>
</evidence>
<evidence type="ECO:0000256" key="9">
    <source>
        <dbReference type="ARBA" id="ARBA00023172"/>
    </source>
</evidence>
<sequence length="278" mass="31460">MINLDNFQLYLMREERSENTISCYLRDVKGFFTWYDKEPERITEFDLIAYKRYLLAKEKTVITSNRKLASVNAFCRYLYDARLLPEAYAAKLTKNRDKCNYKGLSEQDLTSLHEAILQKGNPMHICIIELLFGTGVRVSELTGLTINDIVISDTDSHIRVIGKGMVNRTLPLNAVAKQALEQYLAVRPDSSTQRLLLGQRGALGRGAVEIILCNYGKALGIKVTPHMLRHSLAYKLIKTGTPMTTIQQILGHESILTTNLYTQTTEQDKADALQGLAW</sequence>
<gene>
    <name evidence="14" type="ORF">J5W02_06405</name>
</gene>
<dbReference type="Pfam" id="PF00589">
    <property type="entry name" value="Phage_integrase"/>
    <property type="match status" value="1"/>
</dbReference>
<dbReference type="PANTHER" id="PTHR30349:SF77">
    <property type="entry name" value="TYROSINE RECOMBINASE XERC"/>
    <property type="match status" value="1"/>
</dbReference>
<accession>A0ABS7DMC8</accession>
<feature type="domain" description="Tyr recombinase" evidence="12">
    <location>
        <begin position="99"/>
        <end position="274"/>
    </location>
</feature>
<dbReference type="InterPro" id="IPR050090">
    <property type="entry name" value="Tyrosine_recombinase_XerCD"/>
</dbReference>
<dbReference type="Pfam" id="PF02899">
    <property type="entry name" value="Phage_int_SAM_1"/>
    <property type="match status" value="1"/>
</dbReference>
<evidence type="ECO:0000256" key="7">
    <source>
        <dbReference type="ARBA" id="ARBA00022908"/>
    </source>
</evidence>
<dbReference type="InterPro" id="IPR011010">
    <property type="entry name" value="DNA_brk_join_enz"/>
</dbReference>